<sequence>MPLQLIQGDIAAQRTCALVTAANAQLIGGGGVDGVIHRAAGPGLLHSIRAIGGTPTGSAVITPAFELSSRGVQHIIHAVGPIWRGGESGEAELLAGAYRASLQLATRASCASVSFPAISTGVYGYPLGLACQVALQTIAAYLDEVPELEVRLVLYDRGSFNTAQRLREQLGL</sequence>
<dbReference type="PANTHER" id="PTHR11106">
    <property type="entry name" value="GANGLIOSIDE INDUCED DIFFERENTIATION ASSOCIATED PROTEIN 2-RELATED"/>
    <property type="match status" value="1"/>
</dbReference>
<name>A0A553UUI7_9DEIO</name>
<dbReference type="EMBL" id="VKDB01000012">
    <property type="protein sequence ID" value="TSA83879.1"/>
    <property type="molecule type" value="Genomic_DNA"/>
</dbReference>
<reference evidence="2 3" key="1">
    <citation type="submission" date="2019-07" db="EMBL/GenBank/DDBJ databases">
        <title>Deinococcus detaillus sp. nov., isolated from humus soil in Antarctica.</title>
        <authorList>
            <person name="Zhang K."/>
        </authorList>
    </citation>
    <scope>NUCLEOTIDE SEQUENCE [LARGE SCALE GENOMIC DNA]</scope>
    <source>
        <strain evidence="2 3">H1</strain>
    </source>
</reference>
<dbReference type="RefSeq" id="WP_143721012.1">
    <property type="nucleotide sequence ID" value="NZ_VKDB01000012.1"/>
</dbReference>
<protein>
    <submittedName>
        <fullName evidence="2">RNase III inhibitor</fullName>
    </submittedName>
</protein>
<dbReference type="PROSITE" id="PS51154">
    <property type="entry name" value="MACRO"/>
    <property type="match status" value="1"/>
</dbReference>
<feature type="domain" description="Macro" evidence="1">
    <location>
        <begin position="1"/>
        <end position="171"/>
    </location>
</feature>
<comment type="caution">
    <text evidence="2">The sequence shown here is derived from an EMBL/GenBank/DDBJ whole genome shotgun (WGS) entry which is preliminary data.</text>
</comment>
<dbReference type="PANTHER" id="PTHR11106:SF27">
    <property type="entry name" value="MACRO DOMAIN-CONTAINING PROTEIN"/>
    <property type="match status" value="1"/>
</dbReference>
<proteinExistence type="predicted"/>
<evidence type="ECO:0000313" key="3">
    <source>
        <dbReference type="Proteomes" id="UP000316092"/>
    </source>
</evidence>
<dbReference type="Proteomes" id="UP000316092">
    <property type="component" value="Unassembled WGS sequence"/>
</dbReference>
<evidence type="ECO:0000259" key="1">
    <source>
        <dbReference type="PROSITE" id="PS51154"/>
    </source>
</evidence>
<dbReference type="InterPro" id="IPR002589">
    <property type="entry name" value="Macro_dom"/>
</dbReference>
<evidence type="ECO:0000313" key="2">
    <source>
        <dbReference type="EMBL" id="TSA83879.1"/>
    </source>
</evidence>
<dbReference type="Gene3D" id="3.40.220.10">
    <property type="entry name" value="Leucine Aminopeptidase, subunit E, domain 1"/>
    <property type="match status" value="1"/>
</dbReference>
<gene>
    <name evidence="2" type="ORF">FNU79_11690</name>
</gene>
<dbReference type="InterPro" id="IPR043472">
    <property type="entry name" value="Macro_dom-like"/>
</dbReference>
<dbReference type="SMART" id="SM00506">
    <property type="entry name" value="A1pp"/>
    <property type="match status" value="1"/>
</dbReference>
<dbReference type="Pfam" id="PF01661">
    <property type="entry name" value="Macro"/>
    <property type="match status" value="1"/>
</dbReference>
<dbReference type="OrthoDB" id="6194521at2"/>
<dbReference type="SUPFAM" id="SSF52949">
    <property type="entry name" value="Macro domain-like"/>
    <property type="match status" value="1"/>
</dbReference>
<organism evidence="2 3">
    <name type="scientific">Deinococcus detaillensis</name>
    <dbReference type="NCBI Taxonomy" id="2592048"/>
    <lineage>
        <taxon>Bacteria</taxon>
        <taxon>Thermotogati</taxon>
        <taxon>Deinococcota</taxon>
        <taxon>Deinococci</taxon>
        <taxon>Deinococcales</taxon>
        <taxon>Deinococcaceae</taxon>
        <taxon>Deinococcus</taxon>
    </lineage>
</organism>
<dbReference type="AlphaFoldDB" id="A0A553UUI7"/>
<keyword evidence="3" id="KW-1185">Reference proteome</keyword>
<accession>A0A553UUI7</accession>